<feature type="transmembrane region" description="Helical" evidence="7">
    <location>
        <begin position="89"/>
        <end position="110"/>
    </location>
</feature>
<evidence type="ECO:0000256" key="2">
    <source>
        <dbReference type="ARBA" id="ARBA00022448"/>
    </source>
</evidence>
<dbReference type="FunFam" id="1.10.3720.10:FF:000003">
    <property type="entry name" value="Aliphatic sulfonate ABC transporter permease"/>
    <property type="match status" value="1"/>
</dbReference>
<feature type="transmembrane region" description="Helical" evidence="7">
    <location>
        <begin position="188"/>
        <end position="209"/>
    </location>
</feature>
<name>A0A6J7FVE8_9ZZZZ</name>
<keyword evidence="2" id="KW-0813">Transport</keyword>
<keyword evidence="3" id="KW-1003">Cell membrane</keyword>
<dbReference type="AlphaFoldDB" id="A0A6J7FVE8"/>
<evidence type="ECO:0000256" key="1">
    <source>
        <dbReference type="ARBA" id="ARBA00004651"/>
    </source>
</evidence>
<dbReference type="PANTHER" id="PTHR30151">
    <property type="entry name" value="ALKANE SULFONATE ABC TRANSPORTER-RELATED, MEMBRANE SUBUNIT"/>
    <property type="match status" value="1"/>
</dbReference>
<dbReference type="Gene3D" id="1.10.3720.10">
    <property type="entry name" value="MetI-like"/>
    <property type="match status" value="1"/>
</dbReference>
<dbReference type="PROSITE" id="PS50928">
    <property type="entry name" value="ABC_TM1"/>
    <property type="match status" value="1"/>
</dbReference>
<dbReference type="SUPFAM" id="SSF161098">
    <property type="entry name" value="MetI-like"/>
    <property type="match status" value="1"/>
</dbReference>
<dbReference type="EMBL" id="CAFBLP010000174">
    <property type="protein sequence ID" value="CAB4899467.1"/>
    <property type="molecule type" value="Genomic_DNA"/>
</dbReference>
<dbReference type="GO" id="GO:0005886">
    <property type="term" value="C:plasma membrane"/>
    <property type="evidence" value="ECO:0007669"/>
    <property type="project" value="UniProtKB-SubCell"/>
</dbReference>
<dbReference type="CDD" id="cd06261">
    <property type="entry name" value="TM_PBP2"/>
    <property type="match status" value="1"/>
</dbReference>
<dbReference type="Pfam" id="PF00528">
    <property type="entry name" value="BPD_transp_1"/>
    <property type="match status" value="1"/>
</dbReference>
<organism evidence="9">
    <name type="scientific">freshwater metagenome</name>
    <dbReference type="NCBI Taxonomy" id="449393"/>
    <lineage>
        <taxon>unclassified sequences</taxon>
        <taxon>metagenomes</taxon>
        <taxon>ecological metagenomes</taxon>
    </lineage>
</organism>
<reference evidence="9" key="1">
    <citation type="submission" date="2020-05" db="EMBL/GenBank/DDBJ databases">
        <authorList>
            <person name="Chiriac C."/>
            <person name="Salcher M."/>
            <person name="Ghai R."/>
            <person name="Kavagutti S V."/>
        </authorList>
    </citation>
    <scope>NUCLEOTIDE SEQUENCE</scope>
</reference>
<sequence>MTIAPPGGTEQGLRRLVTGARSRRIIAVPRPLRRLSGPIALFVLWWLLTSSRQVTPSSFPRIGEVLDTGVSMVRSGELQSAIWASGRRVLIGLSIGVSCGLLVAIAAGITRRGEDLIDSTMQVFKAIPSFSLVPLLIIWLGIYEGPKIVLIALSAAMPIYINTYGGIRNVDDRLVEAGRTLGLNRLALIRHIVVPGALPSFLTGLRFSFANVWLALVVAEQINANSGLGLLLADGRSSFRLDIIVLVVVIYAMLGLLSYAFVRLLERRLLQWRRGFEGE</sequence>
<dbReference type="PANTHER" id="PTHR30151:SF38">
    <property type="entry name" value="ALIPHATIC SULFONATES TRANSPORT PERMEASE PROTEIN SSUC-RELATED"/>
    <property type="match status" value="1"/>
</dbReference>
<proteinExistence type="predicted"/>
<accession>A0A6J7FVE8</accession>
<evidence type="ECO:0000256" key="6">
    <source>
        <dbReference type="ARBA" id="ARBA00023136"/>
    </source>
</evidence>
<dbReference type="GO" id="GO:0055085">
    <property type="term" value="P:transmembrane transport"/>
    <property type="evidence" value="ECO:0007669"/>
    <property type="project" value="InterPro"/>
</dbReference>
<keyword evidence="4 7" id="KW-0812">Transmembrane</keyword>
<gene>
    <name evidence="9" type="ORF">UFOPK3376_03333</name>
</gene>
<keyword evidence="5 7" id="KW-1133">Transmembrane helix</keyword>
<feature type="transmembrane region" description="Helical" evidence="7">
    <location>
        <begin position="243"/>
        <end position="265"/>
    </location>
</feature>
<protein>
    <submittedName>
        <fullName evidence="9">Unannotated protein</fullName>
    </submittedName>
</protein>
<feature type="transmembrane region" description="Helical" evidence="7">
    <location>
        <begin position="148"/>
        <end position="167"/>
    </location>
</feature>
<evidence type="ECO:0000256" key="7">
    <source>
        <dbReference type="SAM" id="Phobius"/>
    </source>
</evidence>
<evidence type="ECO:0000256" key="4">
    <source>
        <dbReference type="ARBA" id="ARBA00022692"/>
    </source>
</evidence>
<feature type="domain" description="ABC transmembrane type-1" evidence="8">
    <location>
        <begin position="78"/>
        <end position="262"/>
    </location>
</feature>
<evidence type="ECO:0000256" key="3">
    <source>
        <dbReference type="ARBA" id="ARBA00022475"/>
    </source>
</evidence>
<feature type="transmembrane region" description="Helical" evidence="7">
    <location>
        <begin position="122"/>
        <end position="142"/>
    </location>
</feature>
<dbReference type="InterPro" id="IPR035906">
    <property type="entry name" value="MetI-like_sf"/>
</dbReference>
<evidence type="ECO:0000256" key="5">
    <source>
        <dbReference type="ARBA" id="ARBA00022989"/>
    </source>
</evidence>
<evidence type="ECO:0000313" key="9">
    <source>
        <dbReference type="EMBL" id="CAB4899467.1"/>
    </source>
</evidence>
<keyword evidence="6 7" id="KW-0472">Membrane</keyword>
<comment type="subcellular location">
    <subcellularLocation>
        <location evidence="1">Cell membrane</location>
        <topology evidence="1">Multi-pass membrane protein</topology>
    </subcellularLocation>
</comment>
<dbReference type="InterPro" id="IPR000515">
    <property type="entry name" value="MetI-like"/>
</dbReference>
<evidence type="ECO:0000259" key="8">
    <source>
        <dbReference type="PROSITE" id="PS50928"/>
    </source>
</evidence>